<gene>
    <name evidence="2" type="ORF">BaRGS_00036093</name>
</gene>
<organism evidence="2 3">
    <name type="scientific">Batillaria attramentaria</name>
    <dbReference type="NCBI Taxonomy" id="370345"/>
    <lineage>
        <taxon>Eukaryota</taxon>
        <taxon>Metazoa</taxon>
        <taxon>Spiralia</taxon>
        <taxon>Lophotrochozoa</taxon>
        <taxon>Mollusca</taxon>
        <taxon>Gastropoda</taxon>
        <taxon>Caenogastropoda</taxon>
        <taxon>Sorbeoconcha</taxon>
        <taxon>Cerithioidea</taxon>
        <taxon>Batillariidae</taxon>
        <taxon>Batillaria</taxon>
    </lineage>
</organism>
<dbReference type="Gene3D" id="1.10.750.20">
    <property type="entry name" value="SOCS box"/>
    <property type="match status" value="1"/>
</dbReference>
<feature type="domain" description="SOCS box" evidence="1">
    <location>
        <begin position="662"/>
        <end position="708"/>
    </location>
</feature>
<dbReference type="AlphaFoldDB" id="A0ABD0JCN9"/>
<protein>
    <recommendedName>
        <fullName evidence="1">SOCS box domain-containing protein</fullName>
    </recommendedName>
</protein>
<evidence type="ECO:0000313" key="3">
    <source>
        <dbReference type="Proteomes" id="UP001519460"/>
    </source>
</evidence>
<dbReference type="PROSITE" id="PS50225">
    <property type="entry name" value="SOCS"/>
    <property type="match status" value="1"/>
</dbReference>
<reference evidence="2 3" key="1">
    <citation type="journal article" date="2023" name="Sci. Data">
        <title>Genome assembly of the Korean intertidal mud-creeper Batillaria attramentaria.</title>
        <authorList>
            <person name="Patra A.K."/>
            <person name="Ho P.T."/>
            <person name="Jun S."/>
            <person name="Lee S.J."/>
            <person name="Kim Y."/>
            <person name="Won Y.J."/>
        </authorList>
    </citation>
    <scope>NUCLEOTIDE SEQUENCE [LARGE SCALE GENOMIC DNA]</scope>
    <source>
        <strain evidence="2">Wonlab-2016</strain>
    </source>
</reference>
<dbReference type="Gene3D" id="1.25.40.20">
    <property type="entry name" value="Ankyrin repeat-containing domain"/>
    <property type="match status" value="1"/>
</dbReference>
<dbReference type="SMART" id="SM00969">
    <property type="entry name" value="SOCS_box"/>
    <property type="match status" value="1"/>
</dbReference>
<dbReference type="InterPro" id="IPR036770">
    <property type="entry name" value="Ankyrin_rpt-contain_sf"/>
</dbReference>
<dbReference type="Proteomes" id="UP001519460">
    <property type="component" value="Unassembled WGS sequence"/>
</dbReference>
<dbReference type="CDD" id="cd03587">
    <property type="entry name" value="SOCS"/>
    <property type="match status" value="1"/>
</dbReference>
<accession>A0ABD0JCN9</accession>
<dbReference type="SUPFAM" id="SSF158235">
    <property type="entry name" value="SOCS box-like"/>
    <property type="match status" value="1"/>
</dbReference>
<comment type="caution">
    <text evidence="2">The sequence shown here is derived from an EMBL/GenBank/DDBJ whole genome shotgun (WGS) entry which is preliminary data.</text>
</comment>
<proteinExistence type="predicted"/>
<sequence length="708" mass="80586">MALALSVSSGCPDYLHVSKQISQVSVKPFDETHISTDKNRRVFKQLCLKQQWGRDTALYLYSILLVQHETDLAFHVAYTQGVWDAVLQLYHSNGISNKSRKSALKRAIRQGAWNHVIQMTRDKLAQQLDACDVEMGEREVGDSVADQCDACEDVTRERDFYDSVTTQRDRRLAFVEAVRQGEWRWAMRLCENGLTVTYSDLKFALNTCVSLDHWKHIGQIRLFSDDPRHYWRMLNLTLKAIIEADNLPAYLQLCNEADGVDGEKMLKTVLRKAFLADKSDFLVAACQRPVEFRRRAHVCGLAQEIGIKLQKWDMVRELVEKIDPWFGTDRFVMCVDLIADKQYVWQTCAVFLELWCEKNDMLVFDEVLGETRAKLNPLATQCFAEWCSDQSFCHVGLLLSLASKSWSTVDCVVDSQGTRLCTEFLREGFRVAVRAGKFDVAVSFLSHLSLDDFEDSYFLSEFSDPDMILKCRERGLENWVVQLAISLEKWGLVSSEIKTCTDQSVIDHTAKEAATAEEWTLVRSLLDRCSDDQNLLIHLLKSAVDLGNTDCVKALLKRVDPISGFKNILYEAVCSCSNREEVVRLCILSGVSTYQRSVKVTFFSPMTRALQTGQLPLVRLLHESGSISNSELHLLKNDADITVQLERQRRQDIVQYVNQAASNPASLQHLCRLTVSHLVGCRPGRQDRVASLPVPWCVQEYLSFADLS</sequence>
<dbReference type="Pfam" id="PF07525">
    <property type="entry name" value="SOCS_box"/>
    <property type="match status" value="1"/>
</dbReference>
<evidence type="ECO:0000259" key="1">
    <source>
        <dbReference type="PROSITE" id="PS50225"/>
    </source>
</evidence>
<dbReference type="EMBL" id="JACVVK020000500">
    <property type="protein sequence ID" value="KAK7469873.1"/>
    <property type="molecule type" value="Genomic_DNA"/>
</dbReference>
<evidence type="ECO:0000313" key="2">
    <source>
        <dbReference type="EMBL" id="KAK7469873.1"/>
    </source>
</evidence>
<name>A0ABD0JCN9_9CAEN</name>
<dbReference type="InterPro" id="IPR001496">
    <property type="entry name" value="SOCS_box"/>
</dbReference>
<dbReference type="InterPro" id="IPR036036">
    <property type="entry name" value="SOCS_box-like_dom_sf"/>
</dbReference>
<keyword evidence="3" id="KW-1185">Reference proteome</keyword>